<comment type="caution">
    <text evidence="1">The sequence shown here is derived from an EMBL/GenBank/DDBJ whole genome shotgun (WGS) entry which is preliminary data.</text>
</comment>
<dbReference type="AlphaFoldDB" id="A0A1Y2PC51"/>
<reference evidence="1 2" key="1">
    <citation type="submission" date="2015-03" db="EMBL/GenBank/DDBJ databases">
        <title>Genome sequence of Tenacibaculum sp. S2-2, isolated from intestinal microbiota of sea cucumber, Apostichopus japonicas.</title>
        <authorList>
            <person name="Shao Z."/>
            <person name="Wang L."/>
            <person name="Li X."/>
        </authorList>
    </citation>
    <scope>NUCLEOTIDE SEQUENCE [LARGE SCALE GENOMIC DNA]</scope>
    <source>
        <strain evidence="1 2">S2-2</strain>
    </source>
</reference>
<evidence type="ECO:0000313" key="1">
    <source>
        <dbReference type="EMBL" id="OSY88053.1"/>
    </source>
</evidence>
<organism evidence="1 2">
    <name type="scientific">Tenacibaculum holothuriorum</name>
    <dbReference type="NCBI Taxonomy" id="1635173"/>
    <lineage>
        <taxon>Bacteria</taxon>
        <taxon>Pseudomonadati</taxon>
        <taxon>Bacteroidota</taxon>
        <taxon>Flavobacteriia</taxon>
        <taxon>Flavobacteriales</taxon>
        <taxon>Flavobacteriaceae</taxon>
        <taxon>Tenacibaculum</taxon>
    </lineage>
</organism>
<dbReference type="OrthoDB" id="713755at2"/>
<dbReference type="Proteomes" id="UP000194221">
    <property type="component" value="Unassembled WGS sequence"/>
</dbReference>
<proteinExistence type="predicted"/>
<dbReference type="STRING" id="1635173.WH52_08475"/>
<dbReference type="EMBL" id="LAPZ01000005">
    <property type="protein sequence ID" value="OSY88053.1"/>
    <property type="molecule type" value="Genomic_DNA"/>
</dbReference>
<sequence length="91" mass="10942">MNSRLKKEYKRAFSELREIINSWELIPDSPDDEFDSINHLFLSQLYKGSDKFKMSKAIQFELTNNYGFSVEHIDSDKMTVEVLEWWNNFKK</sequence>
<gene>
    <name evidence="1" type="ORF">WH52_08475</name>
</gene>
<accession>A0A1Y2PC51</accession>
<dbReference type="RefSeq" id="WP_086030522.1">
    <property type="nucleotide sequence ID" value="NZ_LAPZ01000005.1"/>
</dbReference>
<keyword evidence="2" id="KW-1185">Reference proteome</keyword>
<dbReference type="InParanoid" id="A0A1Y2PC51"/>
<name>A0A1Y2PC51_9FLAO</name>
<protein>
    <submittedName>
        <fullName evidence="1">Uncharacterized protein</fullName>
    </submittedName>
</protein>
<evidence type="ECO:0000313" key="2">
    <source>
        <dbReference type="Proteomes" id="UP000194221"/>
    </source>
</evidence>